<dbReference type="Proteomes" id="UP000295717">
    <property type="component" value="Unassembled WGS sequence"/>
</dbReference>
<keyword evidence="1" id="KW-0175">Coiled coil</keyword>
<dbReference type="PANTHER" id="PTHR30367:SF12">
    <property type="entry name" value="P-HYDROXYBENZOIC ACID EFFLUX PUMP SUBUNIT AAEA"/>
    <property type="match status" value="1"/>
</dbReference>
<evidence type="ECO:0000313" key="2">
    <source>
        <dbReference type="EMBL" id="TCT21318.1"/>
    </source>
</evidence>
<sequence>MLELFLCSMLTIFPDFLFRRFVQGKRLGQEINLFSVWFELRWGITLCLILTLSLITTIFYFHPSTKAASSVFRTVTVLPERSGRVAETYVEINQRVTAGQPLFRLDSTEQEAAIETARRKIAEIEASMIVARSQLAEADGRIVQARGMLEQATDEFKARSEVQKRSPGSVAERDVERARVQVETQQGALDAAQASREAVVSEIEFKLPAQKASAEAALREAQIALDKSLVVAGTDGVVQQFALRPGDVVNPMLRPAGILVPERRVTGLLAGFGQIEASVLKVGMIGEVTCIAKPWQIIPVVVTEVQDVIASGQVRPTDQLVDVQQFARPGTLTVILEPLYKGQLDDLPQGGNCIANTYTNNHEALADPDLGGLHRFGLHAIDTVGLVHAMILRMQALLLPVQTLVLGGH</sequence>
<dbReference type="RefSeq" id="WP_132976920.1">
    <property type="nucleotide sequence ID" value="NZ_SMAO01000004.1"/>
</dbReference>
<dbReference type="Gene3D" id="1.10.287.470">
    <property type="entry name" value="Helix hairpin bin"/>
    <property type="match status" value="1"/>
</dbReference>
<dbReference type="SUPFAM" id="SSF111369">
    <property type="entry name" value="HlyD-like secretion proteins"/>
    <property type="match status" value="1"/>
</dbReference>
<keyword evidence="3" id="KW-1185">Reference proteome</keyword>
<name>A0A4R3MXI0_9GAMM</name>
<comment type="caution">
    <text evidence="2">The sequence shown here is derived from an EMBL/GenBank/DDBJ whole genome shotgun (WGS) entry which is preliminary data.</text>
</comment>
<gene>
    <name evidence="2" type="ORF">EDC35_104173</name>
</gene>
<dbReference type="PANTHER" id="PTHR30367">
    <property type="entry name" value="P-HYDROXYBENZOIC ACID EFFLUX PUMP SUBUNIT AAEA-RELATED"/>
    <property type="match status" value="1"/>
</dbReference>
<dbReference type="Gene3D" id="2.40.50.100">
    <property type="match status" value="1"/>
</dbReference>
<accession>A0A4R3MXI0</accession>
<evidence type="ECO:0000313" key="3">
    <source>
        <dbReference type="Proteomes" id="UP000295717"/>
    </source>
</evidence>
<dbReference type="InterPro" id="IPR050393">
    <property type="entry name" value="MFP_Efflux_Pump"/>
</dbReference>
<dbReference type="EMBL" id="SMAO01000004">
    <property type="protein sequence ID" value="TCT21318.1"/>
    <property type="molecule type" value="Genomic_DNA"/>
</dbReference>
<dbReference type="OrthoDB" id="286173at2"/>
<dbReference type="AlphaFoldDB" id="A0A4R3MXI0"/>
<organism evidence="2 3">
    <name type="scientific">Thiobaca trueperi</name>
    <dbReference type="NCBI Taxonomy" id="127458"/>
    <lineage>
        <taxon>Bacteria</taxon>
        <taxon>Pseudomonadati</taxon>
        <taxon>Pseudomonadota</taxon>
        <taxon>Gammaproteobacteria</taxon>
        <taxon>Chromatiales</taxon>
        <taxon>Chromatiaceae</taxon>
        <taxon>Thiobaca</taxon>
    </lineage>
</organism>
<proteinExistence type="predicted"/>
<protein>
    <submittedName>
        <fullName evidence="2">Multidrug resistance efflux pump</fullName>
    </submittedName>
</protein>
<evidence type="ECO:0000256" key="1">
    <source>
        <dbReference type="SAM" id="Coils"/>
    </source>
</evidence>
<feature type="coiled-coil region" evidence="1">
    <location>
        <begin position="107"/>
        <end position="155"/>
    </location>
</feature>
<reference evidence="2 3" key="1">
    <citation type="submission" date="2019-03" db="EMBL/GenBank/DDBJ databases">
        <title>Genomic Encyclopedia of Type Strains, Phase IV (KMG-IV): sequencing the most valuable type-strain genomes for metagenomic binning, comparative biology and taxonomic classification.</title>
        <authorList>
            <person name="Goeker M."/>
        </authorList>
    </citation>
    <scope>NUCLEOTIDE SEQUENCE [LARGE SCALE GENOMIC DNA]</scope>
    <source>
        <strain evidence="2 3">DSM 13587</strain>
    </source>
</reference>